<dbReference type="InterPro" id="IPR039128">
    <property type="entry name" value="TRIP4-like"/>
</dbReference>
<name>A0A383UJU9_BLUHO</name>
<dbReference type="GO" id="GO:0072344">
    <property type="term" value="P:rescue of stalled ribosome"/>
    <property type="evidence" value="ECO:0007669"/>
    <property type="project" value="InterPro"/>
</dbReference>
<dbReference type="PANTHER" id="PTHR12963:SF4">
    <property type="entry name" value="ACTIVATING SIGNAL COINTEGRATOR 1"/>
    <property type="match status" value="1"/>
</dbReference>
<dbReference type="GO" id="GO:0180022">
    <property type="term" value="C:RQC-trigger complex"/>
    <property type="evidence" value="ECO:0007669"/>
    <property type="project" value="InterPro"/>
</dbReference>
<protein>
    <recommendedName>
        <fullName evidence="2">TRIP4/RQT4 C2HC5-type zinc finger domain-containing protein</fullName>
    </recommendedName>
</protein>
<feature type="domain" description="TRIP4/RQT4 C2HC5-type zinc finger" evidence="2">
    <location>
        <begin position="201"/>
        <end position="253"/>
    </location>
</feature>
<evidence type="ECO:0000313" key="3">
    <source>
        <dbReference type="EMBL" id="SZE99517.1"/>
    </source>
</evidence>
<reference evidence="3 4" key="1">
    <citation type="submission" date="2017-11" db="EMBL/GenBank/DDBJ databases">
        <authorList>
            <person name="Kracher B."/>
        </authorList>
    </citation>
    <scope>NUCLEOTIDE SEQUENCE [LARGE SCALE GENOMIC DNA]</scope>
    <source>
        <strain evidence="3 4">RACE1</strain>
    </source>
</reference>
<dbReference type="GO" id="GO:0045893">
    <property type="term" value="P:positive regulation of DNA-templated transcription"/>
    <property type="evidence" value="ECO:0007669"/>
    <property type="project" value="TreeGrafter"/>
</dbReference>
<dbReference type="AlphaFoldDB" id="A0A383UJU9"/>
<dbReference type="GO" id="GO:0008270">
    <property type="term" value="F:zinc ion binding"/>
    <property type="evidence" value="ECO:0007669"/>
    <property type="project" value="InterPro"/>
</dbReference>
<feature type="compositionally biased region" description="Polar residues" evidence="1">
    <location>
        <begin position="275"/>
        <end position="289"/>
    </location>
</feature>
<evidence type="ECO:0000259" key="2">
    <source>
        <dbReference type="Pfam" id="PF06221"/>
    </source>
</evidence>
<dbReference type="GO" id="GO:0005634">
    <property type="term" value="C:nucleus"/>
    <property type="evidence" value="ECO:0007669"/>
    <property type="project" value="InterPro"/>
</dbReference>
<proteinExistence type="predicted"/>
<feature type="region of interest" description="Disordered" evidence="1">
    <location>
        <begin position="77"/>
        <end position="155"/>
    </location>
</feature>
<dbReference type="Proteomes" id="UP000275772">
    <property type="component" value="Unassembled WGS sequence"/>
</dbReference>
<dbReference type="EMBL" id="UNSH01000001">
    <property type="protein sequence ID" value="SZE99517.1"/>
    <property type="molecule type" value="Genomic_DNA"/>
</dbReference>
<feature type="region of interest" description="Disordered" evidence="1">
    <location>
        <begin position="268"/>
        <end position="289"/>
    </location>
</feature>
<evidence type="ECO:0000313" key="4">
    <source>
        <dbReference type="Proteomes" id="UP000275772"/>
    </source>
</evidence>
<evidence type="ECO:0000256" key="1">
    <source>
        <dbReference type="SAM" id="MobiDB-lite"/>
    </source>
</evidence>
<organism evidence="3 4">
    <name type="scientific">Blumeria hordei</name>
    <name type="common">Barley powdery mildew</name>
    <name type="synonym">Blumeria graminis f. sp. hordei</name>
    <dbReference type="NCBI Taxonomy" id="2867405"/>
    <lineage>
        <taxon>Eukaryota</taxon>
        <taxon>Fungi</taxon>
        <taxon>Dikarya</taxon>
        <taxon>Ascomycota</taxon>
        <taxon>Pezizomycotina</taxon>
        <taxon>Leotiomycetes</taxon>
        <taxon>Erysiphales</taxon>
        <taxon>Erysiphaceae</taxon>
        <taxon>Blumeria</taxon>
    </lineage>
</organism>
<gene>
    <name evidence="3" type="ORF">BLGHR1_10268</name>
</gene>
<dbReference type="PANTHER" id="PTHR12963">
    <property type="entry name" value="THYROID RECEPTOR INTERACTING PROTEIN RELATED"/>
    <property type="match status" value="1"/>
</dbReference>
<dbReference type="InterPro" id="IPR009349">
    <property type="entry name" value="TRIP4/RQT4_C2HC5_Znf"/>
</dbReference>
<dbReference type="VEuPathDB" id="FungiDB:BLGHR1_10268"/>
<accession>A0A383UJU9</accession>
<feature type="region of interest" description="Disordered" evidence="1">
    <location>
        <begin position="463"/>
        <end position="489"/>
    </location>
</feature>
<dbReference type="Pfam" id="PF06221">
    <property type="entry name" value="zf-C2HC5"/>
    <property type="match status" value="1"/>
</dbReference>
<feature type="compositionally biased region" description="Polar residues" evidence="1">
    <location>
        <begin position="92"/>
        <end position="127"/>
    </location>
</feature>
<sequence>MHPAQLSKLLSIPDSHAQEILDYAATLSKDEAVNHFREFLGNSLEMRNFISAYELQREGSMTSQNTGAPANVTRISNKNTASHKSMSKGVPATSTSKISQKKMTQNDYTAASKKTQFGTSTHSSNPSGPIAHPSNLYPGLNQSKEKNARNGSPAFPNKVKIAISGGQSMHGTSTTISEIEAAIRSLEISTNSSLSSQDQSKRACNCIATQHPLLTAAPNCLSCGKVICVKEGFGPCTYCGEPLLSAVEVQKMISVLREDCGREKMLANDQRQKHATASSNSKPFPQSQPINTQISRAELEARTHRDKLLGFQAQNAKRTTVRDEVAEVNVDLAAVERDMIWATPVERARALKKQQKLLQEQEWNARPEYERKRMVVSLNVVGGKVVKNIGRTERRPQADLIAAAEKSSLEKEEMEPVAQEQGHSTQVFRRNPLLGSLIRPVWTPSIKETDVSELQQQKNETYTWRRVQDNQDDNESYILDGGLKGREVD</sequence>